<comment type="subunit">
    <text evidence="6">Homotetramer. Forms an RuvA(8)-RuvB(12)-Holliday junction (HJ) complex. HJ DNA is sandwiched between 2 RuvA tetramers; dsDNA enters through RuvA and exits via RuvB. An RuvB hexamer assembles on each DNA strand where it exits the tetramer. Each RuvB hexamer is contacted by two RuvA subunits (via domain III) on 2 adjacent RuvB subunits; this complex drives branch migration. In the full resolvosome a probable DNA-RuvA(4)-RuvB(12)-RuvC(2) complex forms which resolves the HJ.</text>
</comment>
<dbReference type="SUPFAM" id="SSF46929">
    <property type="entry name" value="DNA helicase RuvA subunit, C-terminal domain"/>
    <property type="match status" value="1"/>
</dbReference>
<feature type="domain" description="Holliday junction DNA helicase RuvA C-terminal" evidence="8">
    <location>
        <begin position="152"/>
        <end position="190"/>
    </location>
</feature>
<comment type="domain">
    <text evidence="6">Has three domains with a flexible linker between the domains II and III and assumes an 'L' shape. Domain III is highly mobile and contacts RuvB.</text>
</comment>
<dbReference type="Gene3D" id="1.10.8.10">
    <property type="entry name" value="DNA helicase RuvA subunit, C-terminal domain"/>
    <property type="match status" value="1"/>
</dbReference>
<dbReference type="AlphaFoldDB" id="A0A1F6D4F9"/>
<evidence type="ECO:0000256" key="5">
    <source>
        <dbReference type="ARBA" id="ARBA00023204"/>
    </source>
</evidence>
<comment type="caution">
    <text evidence="6">Lacks conserved residue(s) required for the propagation of feature annotation.</text>
</comment>
<dbReference type="HAMAP" id="MF_00031">
    <property type="entry name" value="DNA_HJ_migration_RuvA"/>
    <property type="match status" value="1"/>
</dbReference>
<dbReference type="CDD" id="cd14332">
    <property type="entry name" value="UBA_RuvA_C"/>
    <property type="match status" value="1"/>
</dbReference>
<comment type="caution">
    <text evidence="9">The sequence shown here is derived from an EMBL/GenBank/DDBJ whole genome shotgun (WGS) entry which is preliminary data.</text>
</comment>
<keyword evidence="5 6" id="KW-0234">DNA repair</keyword>
<organism evidence="9 10">
    <name type="scientific">Handelsmanbacteria sp. (strain RIFCSPLOWO2_12_FULL_64_10)</name>
    <dbReference type="NCBI Taxonomy" id="1817868"/>
    <lineage>
        <taxon>Bacteria</taxon>
        <taxon>Candidatus Handelsmaniibacteriota</taxon>
    </lineage>
</organism>
<evidence type="ECO:0000256" key="3">
    <source>
        <dbReference type="ARBA" id="ARBA00023125"/>
    </source>
</evidence>
<dbReference type="Pfam" id="PF01330">
    <property type="entry name" value="RuvA_N"/>
    <property type="match status" value="1"/>
</dbReference>
<keyword evidence="3 6" id="KW-0238">DNA-binding</keyword>
<dbReference type="Gene3D" id="1.10.150.20">
    <property type="entry name" value="5' to 3' exonuclease, C-terminal subdomain"/>
    <property type="match status" value="1"/>
</dbReference>
<comment type="subcellular location">
    <subcellularLocation>
        <location evidence="6">Cytoplasm</location>
    </subcellularLocation>
</comment>
<accession>A0A1F6D4F9</accession>
<comment type="function">
    <text evidence="6">The RuvA-RuvB-RuvC complex processes Holliday junction (HJ) DNA during genetic recombination and DNA repair, while the RuvA-RuvB complex plays an important role in the rescue of blocked DNA replication forks via replication fork reversal (RFR). RuvA specifically binds to HJ cruciform DNA, conferring on it an open structure. The RuvB hexamer acts as an ATP-dependent pump, pulling dsDNA into and through the RuvAB complex. HJ branch migration allows RuvC to scan DNA until it finds its consensus sequence, where it cleaves and resolves the cruciform DNA.</text>
</comment>
<dbReference type="GO" id="GO:0006310">
    <property type="term" value="P:DNA recombination"/>
    <property type="evidence" value="ECO:0007669"/>
    <property type="project" value="UniProtKB-UniRule"/>
</dbReference>
<sequence length="194" mass="20432">MIAAVRGRVRRSRGNEVVLGLGSVDLNVLVPARTVDLLRPGTLAELFTHFVISGDQRSWQTTLYGFESEAALEVFELLITVSGVGPKAALGVLSTLEADEVRRAIIAGDQRTLTRAPGIGSRVAGRIVSELQLKVPDRPSSEGETPGGYGAALAALVGLGYSAVDARQALEVSPDGGPVEELIRSALEFLGSRK</sequence>
<comment type="similarity">
    <text evidence="6">Belongs to the RuvA family.</text>
</comment>
<feature type="domain" description="DNA helicase Holliday junction RuvA type" evidence="7">
    <location>
        <begin position="1"/>
        <end position="56"/>
    </location>
</feature>
<proteinExistence type="inferred from homology"/>
<dbReference type="EMBL" id="MFKF01000035">
    <property type="protein sequence ID" value="OGG56318.1"/>
    <property type="molecule type" value="Genomic_DNA"/>
</dbReference>
<dbReference type="Pfam" id="PF07499">
    <property type="entry name" value="RuvA_C"/>
    <property type="match status" value="1"/>
</dbReference>
<evidence type="ECO:0000259" key="7">
    <source>
        <dbReference type="Pfam" id="PF01330"/>
    </source>
</evidence>
<evidence type="ECO:0000256" key="6">
    <source>
        <dbReference type="HAMAP-Rule" id="MF_00031"/>
    </source>
</evidence>
<protein>
    <recommendedName>
        <fullName evidence="6">Holliday junction branch migration complex subunit RuvA</fullName>
    </recommendedName>
</protein>
<feature type="region of interest" description="Domain III" evidence="6">
    <location>
        <begin position="149"/>
        <end position="194"/>
    </location>
</feature>
<keyword evidence="4 6" id="KW-0233">DNA recombination</keyword>
<reference evidence="9 10" key="1">
    <citation type="journal article" date="2016" name="Nat. Commun.">
        <title>Thousands of microbial genomes shed light on interconnected biogeochemical processes in an aquifer system.</title>
        <authorList>
            <person name="Anantharaman K."/>
            <person name="Brown C.T."/>
            <person name="Hug L.A."/>
            <person name="Sharon I."/>
            <person name="Castelle C.J."/>
            <person name="Probst A.J."/>
            <person name="Thomas B.C."/>
            <person name="Singh A."/>
            <person name="Wilkins M.J."/>
            <person name="Karaoz U."/>
            <person name="Brodie E.L."/>
            <person name="Williams K.H."/>
            <person name="Hubbard S.S."/>
            <person name="Banfield J.F."/>
        </authorList>
    </citation>
    <scope>NUCLEOTIDE SEQUENCE [LARGE SCALE GENOMIC DNA]</scope>
    <source>
        <strain evidence="10">RIFCSPLOWO2_12_FULL_64_10</strain>
    </source>
</reference>
<keyword evidence="1 6" id="KW-0963">Cytoplasm</keyword>
<dbReference type="InterPro" id="IPR013849">
    <property type="entry name" value="DNA_helicase_Holl-junc_RuvA_I"/>
</dbReference>
<keyword evidence="2 6" id="KW-0227">DNA damage</keyword>
<dbReference type="GO" id="GO:0009378">
    <property type="term" value="F:four-way junction helicase activity"/>
    <property type="evidence" value="ECO:0007669"/>
    <property type="project" value="InterPro"/>
</dbReference>
<dbReference type="GO" id="GO:0048476">
    <property type="term" value="C:Holliday junction resolvase complex"/>
    <property type="evidence" value="ECO:0007669"/>
    <property type="project" value="UniProtKB-UniRule"/>
</dbReference>
<evidence type="ECO:0000313" key="9">
    <source>
        <dbReference type="EMBL" id="OGG56318.1"/>
    </source>
</evidence>
<dbReference type="Pfam" id="PF14520">
    <property type="entry name" value="HHH_5"/>
    <property type="match status" value="1"/>
</dbReference>
<evidence type="ECO:0000256" key="4">
    <source>
        <dbReference type="ARBA" id="ARBA00023172"/>
    </source>
</evidence>
<dbReference type="Gene3D" id="2.40.50.140">
    <property type="entry name" value="Nucleic acid-binding proteins"/>
    <property type="match status" value="1"/>
</dbReference>
<dbReference type="NCBIfam" id="TIGR00084">
    <property type="entry name" value="ruvA"/>
    <property type="match status" value="1"/>
</dbReference>
<dbReference type="InterPro" id="IPR011114">
    <property type="entry name" value="RuvA_C"/>
</dbReference>
<dbReference type="GO" id="GO:0005737">
    <property type="term" value="C:cytoplasm"/>
    <property type="evidence" value="ECO:0007669"/>
    <property type="project" value="UniProtKB-SubCell"/>
</dbReference>
<dbReference type="GO" id="GO:0009379">
    <property type="term" value="C:Holliday junction helicase complex"/>
    <property type="evidence" value="ECO:0007669"/>
    <property type="project" value="InterPro"/>
</dbReference>
<dbReference type="InterPro" id="IPR010994">
    <property type="entry name" value="RuvA_2-like"/>
</dbReference>
<dbReference type="InterPro" id="IPR036267">
    <property type="entry name" value="RuvA_C_sf"/>
</dbReference>
<dbReference type="GO" id="GO:0006281">
    <property type="term" value="P:DNA repair"/>
    <property type="evidence" value="ECO:0007669"/>
    <property type="project" value="UniProtKB-UniRule"/>
</dbReference>
<dbReference type="GO" id="GO:0000400">
    <property type="term" value="F:four-way junction DNA binding"/>
    <property type="evidence" value="ECO:0007669"/>
    <property type="project" value="UniProtKB-UniRule"/>
</dbReference>
<dbReference type="InterPro" id="IPR000085">
    <property type="entry name" value="RuvA"/>
</dbReference>
<evidence type="ECO:0000313" key="10">
    <source>
        <dbReference type="Proteomes" id="UP000178606"/>
    </source>
</evidence>
<evidence type="ECO:0000256" key="1">
    <source>
        <dbReference type="ARBA" id="ARBA00022490"/>
    </source>
</evidence>
<evidence type="ECO:0000256" key="2">
    <source>
        <dbReference type="ARBA" id="ARBA00022763"/>
    </source>
</evidence>
<dbReference type="InterPro" id="IPR012340">
    <property type="entry name" value="NA-bd_OB-fold"/>
</dbReference>
<evidence type="ECO:0000259" key="8">
    <source>
        <dbReference type="Pfam" id="PF07499"/>
    </source>
</evidence>
<gene>
    <name evidence="6" type="primary">ruvA</name>
    <name evidence="9" type="ORF">A3F84_01630</name>
</gene>
<dbReference type="Proteomes" id="UP000178606">
    <property type="component" value="Unassembled WGS sequence"/>
</dbReference>
<dbReference type="SUPFAM" id="SSF47781">
    <property type="entry name" value="RuvA domain 2-like"/>
    <property type="match status" value="1"/>
</dbReference>
<name>A0A1F6D4F9_HANXR</name>
<dbReference type="GO" id="GO:0005524">
    <property type="term" value="F:ATP binding"/>
    <property type="evidence" value="ECO:0007669"/>
    <property type="project" value="InterPro"/>
</dbReference>